<accession>A0A124GMX3</accession>
<proteinExistence type="predicted"/>
<name>A0A124GMX3_PICGL</name>
<dbReference type="AlphaFoldDB" id="A0A124GMX3"/>
<comment type="caution">
    <text evidence="1">The sequence shown here is derived from an EMBL/GenBank/DDBJ whole genome shotgun (WGS) entry which is preliminary data.</text>
</comment>
<organism evidence="1">
    <name type="scientific">Picea glauca</name>
    <name type="common">White spruce</name>
    <name type="synonym">Pinus glauca</name>
    <dbReference type="NCBI Taxonomy" id="3330"/>
    <lineage>
        <taxon>Eukaryota</taxon>
        <taxon>Viridiplantae</taxon>
        <taxon>Streptophyta</taxon>
        <taxon>Embryophyta</taxon>
        <taxon>Tracheophyta</taxon>
        <taxon>Spermatophyta</taxon>
        <taxon>Pinopsida</taxon>
        <taxon>Pinidae</taxon>
        <taxon>Conifers I</taxon>
        <taxon>Pinales</taxon>
        <taxon>Pinaceae</taxon>
        <taxon>Picea</taxon>
    </lineage>
</organism>
<evidence type="ECO:0000313" key="1">
    <source>
        <dbReference type="EMBL" id="KUM47033.1"/>
    </source>
</evidence>
<keyword evidence="1" id="KW-0496">Mitochondrion</keyword>
<reference evidence="1" key="1">
    <citation type="journal article" date="2015" name="Genome Biol. Evol.">
        <title>Organellar Genomes of White Spruce (Picea glauca): Assembly and Annotation.</title>
        <authorList>
            <person name="Jackman S.D."/>
            <person name="Warren R.L."/>
            <person name="Gibb E.A."/>
            <person name="Vandervalk B.P."/>
            <person name="Mohamadi H."/>
            <person name="Chu J."/>
            <person name="Raymond A."/>
            <person name="Pleasance S."/>
            <person name="Coope R."/>
            <person name="Wildung M.R."/>
            <person name="Ritland C.E."/>
            <person name="Bousquet J."/>
            <person name="Jones S.J."/>
            <person name="Bohlmann J."/>
            <person name="Birol I."/>
        </authorList>
    </citation>
    <scope>NUCLEOTIDE SEQUENCE [LARGE SCALE GENOMIC DNA]</scope>
    <source>
        <tissue evidence="1">Flushing bud</tissue>
    </source>
</reference>
<sequence length="46" mass="5353">MNEIRPLQEEKMPLYNDKNQVLIVSASKISLHVQIKAHQDVNVPRQ</sequence>
<dbReference type="EMBL" id="LKAM01000008">
    <property type="protein sequence ID" value="KUM47033.1"/>
    <property type="molecule type" value="Genomic_DNA"/>
</dbReference>
<gene>
    <name evidence="1" type="ORF">ABT39_MTgene6037</name>
</gene>
<geneLocation type="mitochondrion" evidence="1"/>
<protein>
    <submittedName>
        <fullName evidence="1">Uncharacterized protein</fullName>
    </submittedName>
</protein>